<dbReference type="Pfam" id="PF11185">
    <property type="entry name" value="DUF2971"/>
    <property type="match status" value="1"/>
</dbReference>
<proteinExistence type="predicted"/>
<gene>
    <name evidence="1" type="ORF">KDL27_20245</name>
</gene>
<dbReference type="EMBL" id="JAGSOW010000012">
    <property type="protein sequence ID" value="MDC3738123.1"/>
    <property type="molecule type" value="Genomic_DNA"/>
</dbReference>
<dbReference type="RefSeq" id="WP_103364862.1">
    <property type="nucleotide sequence ID" value="NZ_JAGSOW010000012.1"/>
</dbReference>
<protein>
    <submittedName>
        <fullName evidence="1">DUF2971 domain-containing protein</fullName>
    </submittedName>
</protein>
<evidence type="ECO:0000313" key="1">
    <source>
        <dbReference type="EMBL" id="MDC3738123.1"/>
    </source>
</evidence>
<name>A0AB35JPZ2_PSESY</name>
<sequence length="234" mass="27187">MISPDEPRKLYRIMDFTKVVQIFESETLYFANPSVWDDPYEQMLKHPMDHAIFAQCWGRLSISDAMWRIYSRNGMGVRIATTPTKLRATIKESTKIRGLKYRLKPVQYKSKLTLDREAKKIETDLKATYTVARAVDMLYMKRDAFRHETEWRAAIYSASEDRTTPKSGIAIPVDPHFLIENIMLDPRAPGELIDAFKFYFEKKLRFAGNVSRSALYKTPKTITVNGEEISIDML</sequence>
<dbReference type="Proteomes" id="UP001220207">
    <property type="component" value="Unassembled WGS sequence"/>
</dbReference>
<accession>A0AB35JPZ2</accession>
<dbReference type="InterPro" id="IPR021352">
    <property type="entry name" value="DUF2971"/>
</dbReference>
<comment type="caution">
    <text evidence="1">The sequence shown here is derived from an EMBL/GenBank/DDBJ whole genome shotgun (WGS) entry which is preliminary data.</text>
</comment>
<evidence type="ECO:0000313" key="2">
    <source>
        <dbReference type="Proteomes" id="UP001220207"/>
    </source>
</evidence>
<organism evidence="1 2">
    <name type="scientific">Pseudomonas syringae pv. syringae</name>
    <dbReference type="NCBI Taxonomy" id="321"/>
    <lineage>
        <taxon>Bacteria</taxon>
        <taxon>Pseudomonadati</taxon>
        <taxon>Pseudomonadota</taxon>
        <taxon>Gammaproteobacteria</taxon>
        <taxon>Pseudomonadales</taxon>
        <taxon>Pseudomonadaceae</taxon>
        <taxon>Pseudomonas</taxon>
        <taxon>Pseudomonas syringae</taxon>
    </lineage>
</organism>
<reference evidence="1" key="1">
    <citation type="submission" date="2021-04" db="EMBL/GenBank/DDBJ databases">
        <title>Genome Sequence and Comparative Genome Analysis of Pseudomonas syringae pv. syringae strains EC33 and LMG5496 isolated from Citrus plants from Tunisia and Greece.</title>
        <authorList>
            <person name="Abdellatif E."/>
            <person name="Baeyen S."/>
        </authorList>
    </citation>
    <scope>NUCLEOTIDE SEQUENCE</scope>
    <source>
        <strain evidence="1">LMG 5496</strain>
    </source>
</reference>
<dbReference type="AlphaFoldDB" id="A0AB35JPZ2"/>